<keyword evidence="5 6" id="KW-0472">Membrane</keyword>
<evidence type="ECO:0000256" key="5">
    <source>
        <dbReference type="ARBA" id="ARBA00023136"/>
    </source>
</evidence>
<name>A0A0D3IIW1_EMIH1</name>
<keyword evidence="9" id="KW-1185">Reference proteome</keyword>
<evidence type="ECO:0000256" key="3">
    <source>
        <dbReference type="ARBA" id="ARBA00022692"/>
    </source>
</evidence>
<dbReference type="InterPro" id="IPR011701">
    <property type="entry name" value="MFS"/>
</dbReference>
<dbReference type="Pfam" id="PF07690">
    <property type="entry name" value="MFS_1"/>
    <property type="match status" value="1"/>
</dbReference>
<dbReference type="Proteomes" id="UP000013827">
    <property type="component" value="Unassembled WGS sequence"/>
</dbReference>
<keyword evidence="3 6" id="KW-0812">Transmembrane</keyword>
<evidence type="ECO:0000256" key="1">
    <source>
        <dbReference type="ARBA" id="ARBA00004141"/>
    </source>
</evidence>
<dbReference type="EnsemblProtists" id="EOD11196">
    <property type="protein sequence ID" value="EOD11196"/>
    <property type="gene ID" value="EMIHUDRAFT_124702"/>
</dbReference>
<dbReference type="AlphaFoldDB" id="A0A0D3IIW1"/>
<dbReference type="GO" id="GO:0016020">
    <property type="term" value="C:membrane"/>
    <property type="evidence" value="ECO:0007669"/>
    <property type="project" value="UniProtKB-SubCell"/>
</dbReference>
<dbReference type="PANTHER" id="PTHR23511:SF5">
    <property type="entry name" value="MAJOR FACILITATOR-TYPE TRANSPORTER HXNZ-RELATED"/>
    <property type="match status" value="1"/>
</dbReference>
<feature type="transmembrane region" description="Helical" evidence="6">
    <location>
        <begin position="95"/>
        <end position="111"/>
    </location>
</feature>
<evidence type="ECO:0000313" key="9">
    <source>
        <dbReference type="Proteomes" id="UP000013827"/>
    </source>
</evidence>
<evidence type="ECO:0000256" key="6">
    <source>
        <dbReference type="SAM" id="Phobius"/>
    </source>
</evidence>
<accession>A0A0D3IIW1</accession>
<evidence type="ECO:0000313" key="8">
    <source>
        <dbReference type="EnsemblProtists" id="EOD11196"/>
    </source>
</evidence>
<keyword evidence="2" id="KW-0813">Transport</keyword>
<dbReference type="GeneID" id="17257347"/>
<organism evidence="8 9">
    <name type="scientific">Emiliania huxleyi (strain CCMP1516)</name>
    <dbReference type="NCBI Taxonomy" id="280463"/>
    <lineage>
        <taxon>Eukaryota</taxon>
        <taxon>Haptista</taxon>
        <taxon>Haptophyta</taxon>
        <taxon>Prymnesiophyceae</taxon>
        <taxon>Isochrysidales</taxon>
        <taxon>Noelaerhabdaceae</taxon>
        <taxon>Emiliania</taxon>
    </lineage>
</organism>
<evidence type="ECO:0000256" key="2">
    <source>
        <dbReference type="ARBA" id="ARBA00022448"/>
    </source>
</evidence>
<dbReference type="STRING" id="2903.R1DK23"/>
<feature type="transmembrane region" description="Helical" evidence="6">
    <location>
        <begin position="66"/>
        <end position="88"/>
    </location>
</feature>
<feature type="domain" description="Major facilitator superfamily (MFS) profile" evidence="7">
    <location>
        <begin position="30"/>
        <end position="149"/>
    </location>
</feature>
<dbReference type="GO" id="GO:0022857">
    <property type="term" value="F:transmembrane transporter activity"/>
    <property type="evidence" value="ECO:0007669"/>
    <property type="project" value="InterPro"/>
</dbReference>
<dbReference type="eggNOG" id="KOG0253">
    <property type="taxonomic scope" value="Eukaryota"/>
</dbReference>
<dbReference type="HOGENOM" id="CLU_1754530_0_0_1"/>
<protein>
    <recommendedName>
        <fullName evidence="7">Major facilitator superfamily (MFS) profile domain-containing protein</fullName>
    </recommendedName>
</protein>
<dbReference type="InterPro" id="IPR036259">
    <property type="entry name" value="MFS_trans_sf"/>
</dbReference>
<sequence length="149" mass="15549">MKFLSIPMDARAAAEALLEKRGAGRYSLGILCLCGFGWMSDGAENVVLSYMLPTLEDLWSLSPGQLGAMSTAIYFGQAAGATFWGALADAGGRRPVFLLSLALTVLFGVASSAAPGFYTYCMLRLATGFAIGGAAVLSRRPGRGPSRDA</sequence>
<dbReference type="PANTHER" id="PTHR23511">
    <property type="entry name" value="SYNAPTIC VESICLE GLYCOPROTEIN 2"/>
    <property type="match status" value="1"/>
</dbReference>
<dbReference type="InterPro" id="IPR020846">
    <property type="entry name" value="MFS_dom"/>
</dbReference>
<comment type="subcellular location">
    <subcellularLocation>
        <location evidence="1">Membrane</location>
        <topology evidence="1">Multi-pass membrane protein</topology>
    </subcellularLocation>
</comment>
<keyword evidence="4 6" id="KW-1133">Transmembrane helix</keyword>
<dbReference type="SUPFAM" id="SSF103473">
    <property type="entry name" value="MFS general substrate transporter"/>
    <property type="match status" value="1"/>
</dbReference>
<dbReference type="Gene3D" id="1.20.1250.20">
    <property type="entry name" value="MFS general substrate transporter like domains"/>
    <property type="match status" value="1"/>
</dbReference>
<dbReference type="RefSeq" id="XP_005763625.1">
    <property type="nucleotide sequence ID" value="XM_005763568.1"/>
</dbReference>
<dbReference type="PROSITE" id="PS50850">
    <property type="entry name" value="MFS"/>
    <property type="match status" value="1"/>
</dbReference>
<reference evidence="8" key="2">
    <citation type="submission" date="2024-10" db="UniProtKB">
        <authorList>
            <consortium name="EnsemblProtists"/>
        </authorList>
    </citation>
    <scope>IDENTIFICATION</scope>
</reference>
<dbReference type="PaxDb" id="2903-EOD11196"/>
<evidence type="ECO:0000259" key="7">
    <source>
        <dbReference type="PROSITE" id="PS50850"/>
    </source>
</evidence>
<evidence type="ECO:0000256" key="4">
    <source>
        <dbReference type="ARBA" id="ARBA00022989"/>
    </source>
</evidence>
<dbReference type="KEGG" id="ehx:EMIHUDRAFT_124702"/>
<reference evidence="9" key="1">
    <citation type="journal article" date="2013" name="Nature">
        <title>Pan genome of the phytoplankton Emiliania underpins its global distribution.</title>
        <authorList>
            <person name="Read B.A."/>
            <person name="Kegel J."/>
            <person name="Klute M.J."/>
            <person name="Kuo A."/>
            <person name="Lefebvre S.C."/>
            <person name="Maumus F."/>
            <person name="Mayer C."/>
            <person name="Miller J."/>
            <person name="Monier A."/>
            <person name="Salamov A."/>
            <person name="Young J."/>
            <person name="Aguilar M."/>
            <person name="Claverie J.M."/>
            <person name="Frickenhaus S."/>
            <person name="Gonzalez K."/>
            <person name="Herman E.K."/>
            <person name="Lin Y.C."/>
            <person name="Napier J."/>
            <person name="Ogata H."/>
            <person name="Sarno A.F."/>
            <person name="Shmutz J."/>
            <person name="Schroeder D."/>
            <person name="de Vargas C."/>
            <person name="Verret F."/>
            <person name="von Dassow P."/>
            <person name="Valentin K."/>
            <person name="Van de Peer Y."/>
            <person name="Wheeler G."/>
            <person name="Dacks J.B."/>
            <person name="Delwiche C.F."/>
            <person name="Dyhrman S.T."/>
            <person name="Glockner G."/>
            <person name="John U."/>
            <person name="Richards T."/>
            <person name="Worden A.Z."/>
            <person name="Zhang X."/>
            <person name="Grigoriev I.V."/>
            <person name="Allen A.E."/>
            <person name="Bidle K."/>
            <person name="Borodovsky M."/>
            <person name="Bowler C."/>
            <person name="Brownlee C."/>
            <person name="Cock J.M."/>
            <person name="Elias M."/>
            <person name="Gladyshev V.N."/>
            <person name="Groth M."/>
            <person name="Guda C."/>
            <person name="Hadaegh A."/>
            <person name="Iglesias-Rodriguez M.D."/>
            <person name="Jenkins J."/>
            <person name="Jones B.M."/>
            <person name="Lawson T."/>
            <person name="Leese F."/>
            <person name="Lindquist E."/>
            <person name="Lobanov A."/>
            <person name="Lomsadze A."/>
            <person name="Malik S.B."/>
            <person name="Marsh M.E."/>
            <person name="Mackinder L."/>
            <person name="Mock T."/>
            <person name="Mueller-Roeber B."/>
            <person name="Pagarete A."/>
            <person name="Parker M."/>
            <person name="Probert I."/>
            <person name="Quesneville H."/>
            <person name="Raines C."/>
            <person name="Rensing S.A."/>
            <person name="Riano-Pachon D.M."/>
            <person name="Richier S."/>
            <person name="Rokitta S."/>
            <person name="Shiraiwa Y."/>
            <person name="Soanes D.M."/>
            <person name="van der Giezen M."/>
            <person name="Wahlund T.M."/>
            <person name="Williams B."/>
            <person name="Wilson W."/>
            <person name="Wolfe G."/>
            <person name="Wurch L.L."/>
        </authorList>
    </citation>
    <scope>NUCLEOTIDE SEQUENCE</scope>
</reference>
<proteinExistence type="predicted"/>